<reference evidence="1 2" key="1">
    <citation type="journal article" date="2024" name="G3 (Bethesda)">
        <title>A hybrid genome assembly of the endangered aye-aye (Daubentonia madagascariensis).</title>
        <authorList>
            <person name="Versoza C.J."/>
            <person name="Pfeifer S.P."/>
        </authorList>
    </citation>
    <scope>NUCLEOTIDE SEQUENCE [LARGE SCALE GENOMIC DNA]</scope>
    <source>
        <strain evidence="1">6821</strain>
    </source>
</reference>
<dbReference type="Proteomes" id="UP001610411">
    <property type="component" value="Unassembled WGS sequence"/>
</dbReference>
<comment type="caution">
    <text evidence="1">The sequence shown here is derived from an EMBL/GenBank/DDBJ whole genome shotgun (WGS) entry which is preliminary data.</text>
</comment>
<accession>A0ABD2FD56</accession>
<name>A0ABD2FD56_DAUMA</name>
<protein>
    <submittedName>
        <fullName evidence="1">Protein MFI isoform 2</fullName>
    </submittedName>
</protein>
<sequence>ESSLRSYSELKLNIKNFYLFPALAMSTLSYPLI</sequence>
<gene>
    <name evidence="1" type="ORF">WCI35_003654</name>
</gene>
<feature type="non-terminal residue" evidence="1">
    <location>
        <position position="33"/>
    </location>
</feature>
<evidence type="ECO:0000313" key="2">
    <source>
        <dbReference type="Proteomes" id="UP001610411"/>
    </source>
</evidence>
<evidence type="ECO:0000313" key="1">
    <source>
        <dbReference type="EMBL" id="KAL2807030.1"/>
    </source>
</evidence>
<dbReference type="EMBL" id="JBFSEQ010000001">
    <property type="protein sequence ID" value="KAL2807030.1"/>
    <property type="molecule type" value="Genomic_DNA"/>
</dbReference>
<dbReference type="AlphaFoldDB" id="A0ABD2FD56"/>
<feature type="non-terminal residue" evidence="1">
    <location>
        <position position="1"/>
    </location>
</feature>
<proteinExistence type="predicted"/>
<organism evidence="1 2">
    <name type="scientific">Daubentonia madagascariensis</name>
    <name type="common">Aye-aye</name>
    <name type="synonym">Sciurus madagascariensis</name>
    <dbReference type="NCBI Taxonomy" id="31869"/>
    <lineage>
        <taxon>Eukaryota</taxon>
        <taxon>Metazoa</taxon>
        <taxon>Chordata</taxon>
        <taxon>Craniata</taxon>
        <taxon>Vertebrata</taxon>
        <taxon>Euteleostomi</taxon>
        <taxon>Mammalia</taxon>
        <taxon>Eutheria</taxon>
        <taxon>Euarchontoglires</taxon>
        <taxon>Primates</taxon>
        <taxon>Strepsirrhini</taxon>
        <taxon>Chiromyiformes</taxon>
        <taxon>Daubentoniidae</taxon>
        <taxon>Daubentonia</taxon>
    </lineage>
</organism>
<keyword evidence="2" id="KW-1185">Reference proteome</keyword>